<keyword evidence="3" id="KW-0813">Transport</keyword>
<feature type="domain" description="Ionotropic glutamate receptor C-terminal" evidence="14">
    <location>
        <begin position="290"/>
        <end position="559"/>
    </location>
</feature>
<keyword evidence="7" id="KW-0406">Ion transport</keyword>
<evidence type="ECO:0000256" key="2">
    <source>
        <dbReference type="ARBA" id="ARBA00008685"/>
    </source>
</evidence>
<dbReference type="AlphaFoldDB" id="A0AAW0UK21"/>
<evidence type="ECO:0000313" key="17">
    <source>
        <dbReference type="Proteomes" id="UP001487740"/>
    </source>
</evidence>
<name>A0AAW0UK21_SCYPA</name>
<keyword evidence="17" id="KW-1185">Reference proteome</keyword>
<reference evidence="16 17" key="1">
    <citation type="submission" date="2023-03" db="EMBL/GenBank/DDBJ databases">
        <title>High-quality genome of Scylla paramamosain provides insights in environmental adaptation.</title>
        <authorList>
            <person name="Zhang L."/>
        </authorList>
    </citation>
    <scope>NUCLEOTIDE SEQUENCE [LARGE SCALE GENOMIC DNA]</scope>
    <source>
        <strain evidence="16">LZ_2023a</strain>
        <tissue evidence="16">Muscle</tissue>
    </source>
</reference>
<dbReference type="Pfam" id="PF10613">
    <property type="entry name" value="Lig_chan-Glu_bd"/>
    <property type="match status" value="1"/>
</dbReference>
<keyword evidence="9" id="KW-0675">Receptor</keyword>
<evidence type="ECO:0000256" key="8">
    <source>
        <dbReference type="ARBA" id="ARBA00023136"/>
    </source>
</evidence>
<dbReference type="SUPFAM" id="SSF53850">
    <property type="entry name" value="Periplasmic binding protein-like II"/>
    <property type="match status" value="1"/>
</dbReference>
<proteinExistence type="inferred from homology"/>
<comment type="caution">
    <text evidence="16">The sequence shown here is derived from an EMBL/GenBank/DDBJ whole genome shotgun (WGS) entry which is preliminary data.</text>
</comment>
<feature type="transmembrane region" description="Helical" evidence="13">
    <location>
        <begin position="359"/>
        <end position="380"/>
    </location>
</feature>
<keyword evidence="6 13" id="KW-1133">Transmembrane helix</keyword>
<dbReference type="InterPro" id="IPR001320">
    <property type="entry name" value="Iontro_rcpt_C"/>
</dbReference>
<keyword evidence="5 13" id="KW-0812">Transmembrane</keyword>
<organism evidence="16 17">
    <name type="scientific">Scylla paramamosain</name>
    <name type="common">Mud crab</name>
    <dbReference type="NCBI Taxonomy" id="85552"/>
    <lineage>
        <taxon>Eukaryota</taxon>
        <taxon>Metazoa</taxon>
        <taxon>Ecdysozoa</taxon>
        <taxon>Arthropoda</taxon>
        <taxon>Crustacea</taxon>
        <taxon>Multicrustacea</taxon>
        <taxon>Malacostraca</taxon>
        <taxon>Eumalacostraca</taxon>
        <taxon>Eucarida</taxon>
        <taxon>Decapoda</taxon>
        <taxon>Pleocyemata</taxon>
        <taxon>Brachyura</taxon>
        <taxon>Eubrachyura</taxon>
        <taxon>Portunoidea</taxon>
        <taxon>Portunidae</taxon>
        <taxon>Portuninae</taxon>
        <taxon>Scylla</taxon>
    </lineage>
</organism>
<comment type="similarity">
    <text evidence="2">Belongs to the glutamate-gated ion channel (TC 1.A.10.1) family.</text>
</comment>
<evidence type="ECO:0000256" key="6">
    <source>
        <dbReference type="ARBA" id="ARBA00022989"/>
    </source>
</evidence>
<dbReference type="InterPro" id="IPR052192">
    <property type="entry name" value="Insect_Ionotropic_Sensory_Rcpt"/>
</dbReference>
<dbReference type="GO" id="GO:0050906">
    <property type="term" value="P:detection of stimulus involved in sensory perception"/>
    <property type="evidence" value="ECO:0007669"/>
    <property type="project" value="UniProtKB-ARBA"/>
</dbReference>
<protein>
    <submittedName>
        <fullName evidence="16">Uncharacterized protein</fullName>
    </submittedName>
</protein>
<keyword evidence="8 13" id="KW-0472">Membrane</keyword>
<gene>
    <name evidence="16" type="ORF">O3P69_003120</name>
</gene>
<evidence type="ECO:0000256" key="1">
    <source>
        <dbReference type="ARBA" id="ARBA00004651"/>
    </source>
</evidence>
<feature type="domain" description="Ionotropic glutamate receptor L-glutamate and glycine-binding" evidence="15">
    <location>
        <begin position="164"/>
        <end position="264"/>
    </location>
</feature>
<keyword evidence="11" id="KW-1071">Ligand-gated ion channel</keyword>
<evidence type="ECO:0000256" key="10">
    <source>
        <dbReference type="ARBA" id="ARBA00023180"/>
    </source>
</evidence>
<dbReference type="Gene3D" id="1.10.287.70">
    <property type="match status" value="1"/>
</dbReference>
<accession>A0AAW0UK21</accession>
<evidence type="ECO:0000256" key="5">
    <source>
        <dbReference type="ARBA" id="ARBA00022692"/>
    </source>
</evidence>
<feature type="transmembrane region" description="Helical" evidence="13">
    <location>
        <begin position="290"/>
        <end position="310"/>
    </location>
</feature>
<keyword evidence="10" id="KW-0325">Glycoprotein</keyword>
<dbReference type="GO" id="GO:0015276">
    <property type="term" value="F:ligand-gated monoatomic ion channel activity"/>
    <property type="evidence" value="ECO:0007669"/>
    <property type="project" value="InterPro"/>
</dbReference>
<evidence type="ECO:0000256" key="12">
    <source>
        <dbReference type="ARBA" id="ARBA00023303"/>
    </source>
</evidence>
<evidence type="ECO:0000256" key="11">
    <source>
        <dbReference type="ARBA" id="ARBA00023286"/>
    </source>
</evidence>
<evidence type="ECO:0000256" key="3">
    <source>
        <dbReference type="ARBA" id="ARBA00022448"/>
    </source>
</evidence>
<evidence type="ECO:0000256" key="13">
    <source>
        <dbReference type="SAM" id="Phobius"/>
    </source>
</evidence>
<evidence type="ECO:0000259" key="15">
    <source>
        <dbReference type="Pfam" id="PF10613"/>
    </source>
</evidence>
<keyword evidence="4" id="KW-1003">Cell membrane</keyword>
<dbReference type="Pfam" id="PF00060">
    <property type="entry name" value="Lig_chan"/>
    <property type="match status" value="1"/>
</dbReference>
<dbReference type="PANTHER" id="PTHR42643:SF24">
    <property type="entry name" value="IONOTROPIC RECEPTOR 60A"/>
    <property type="match status" value="1"/>
</dbReference>
<feature type="transmembrane region" description="Helical" evidence="13">
    <location>
        <begin position="550"/>
        <end position="568"/>
    </location>
</feature>
<evidence type="ECO:0000259" key="14">
    <source>
        <dbReference type="Pfam" id="PF00060"/>
    </source>
</evidence>
<dbReference type="Proteomes" id="UP001487740">
    <property type="component" value="Unassembled WGS sequence"/>
</dbReference>
<dbReference type="GO" id="GO:0005886">
    <property type="term" value="C:plasma membrane"/>
    <property type="evidence" value="ECO:0007669"/>
    <property type="project" value="UniProtKB-SubCell"/>
</dbReference>
<dbReference type="EMBL" id="JARAKH010000010">
    <property type="protein sequence ID" value="KAK8400201.1"/>
    <property type="molecule type" value="Genomic_DNA"/>
</dbReference>
<evidence type="ECO:0000313" key="16">
    <source>
        <dbReference type="EMBL" id="KAK8400201.1"/>
    </source>
</evidence>
<dbReference type="Gene3D" id="3.40.190.10">
    <property type="entry name" value="Periplasmic binding protein-like II"/>
    <property type="match status" value="1"/>
</dbReference>
<comment type="subcellular location">
    <subcellularLocation>
        <location evidence="1">Cell membrane</location>
        <topology evidence="1">Multi-pass membrane protein</topology>
    </subcellularLocation>
</comment>
<evidence type="ECO:0000256" key="7">
    <source>
        <dbReference type="ARBA" id="ARBA00023065"/>
    </source>
</evidence>
<keyword evidence="12" id="KW-0407">Ion channel</keyword>
<sequence length="580" mass="65600">MTQQMSTCELVVAYDDGYSDPRVLEGALSLSNVKQVVHVKKTEDFKKLVWLSPGCRGYVMLLHRLEVLISFLDIDRDAWDYDGRYVVMALSVSQLDMMTRTDKGRKTQHLIGVVKSRQEHEWRLYTNQLYWGKGMRPLTTWRGRGFTSSPVFFPDKLSDLRGVTLRTVTFQWEPSIMYQRAGNGGITLRYGVDISVTRLLGHAMNFSVRFDEPADGELWGRQNEDGSWTGLMGALDRDEADMGVANLFLSYRRIGVVDFSLPYDFEESCFLARTEPPLPRWQALSFPFQWGTWIAILVGLLVSGPLLYVLTLAGGWCDGFTDARPSLASSWLDTYGLHLRETQVHPPSRGSTQVLVSFLWLYTMILTIAYCTNLIAFLLVNKLPASIQTIRELGDSNLDVVGVGDIFKKLLVEASDPNVKVLADNYKTVGSKEDALRQVLMGRAVFLENQGFVEFVAQTKFIKGGVSRTRMMQECFAPHYIAMGLQRRTPLKQKVDEVINWLQQSGLIRHSFETSLRMAASNERNKAADKDEGEVEEDTLTALNLDHMQGIFLILLVGFLLAAFSFLGERISFPRDASQE</sequence>
<evidence type="ECO:0000256" key="4">
    <source>
        <dbReference type="ARBA" id="ARBA00022475"/>
    </source>
</evidence>
<dbReference type="InterPro" id="IPR019594">
    <property type="entry name" value="Glu/Gly-bd"/>
</dbReference>
<dbReference type="PANTHER" id="PTHR42643">
    <property type="entry name" value="IONOTROPIC RECEPTOR 20A-RELATED"/>
    <property type="match status" value="1"/>
</dbReference>
<evidence type="ECO:0000256" key="9">
    <source>
        <dbReference type="ARBA" id="ARBA00023170"/>
    </source>
</evidence>